<proteinExistence type="predicted"/>
<dbReference type="PANTHER" id="PTHR34512:SF30">
    <property type="entry name" value="OUTER MEMBRANE PROTEIN ASSEMBLY FACTOR BAMB"/>
    <property type="match status" value="1"/>
</dbReference>
<dbReference type="InterPro" id="IPR011047">
    <property type="entry name" value="Quinoprotein_ADH-like_sf"/>
</dbReference>
<organism evidence="3 4">
    <name type="scientific">Caulifigura coniformis</name>
    <dbReference type="NCBI Taxonomy" id="2527983"/>
    <lineage>
        <taxon>Bacteria</taxon>
        <taxon>Pseudomonadati</taxon>
        <taxon>Planctomycetota</taxon>
        <taxon>Planctomycetia</taxon>
        <taxon>Planctomycetales</taxon>
        <taxon>Planctomycetaceae</taxon>
        <taxon>Caulifigura</taxon>
    </lineage>
</organism>
<protein>
    <submittedName>
        <fullName evidence="3">Outer membrane protein assembly factor BamB</fullName>
    </submittedName>
</protein>
<reference evidence="3 4" key="1">
    <citation type="submission" date="2019-02" db="EMBL/GenBank/DDBJ databases">
        <title>Deep-cultivation of Planctomycetes and their phenomic and genomic characterization uncovers novel biology.</title>
        <authorList>
            <person name="Wiegand S."/>
            <person name="Jogler M."/>
            <person name="Boedeker C."/>
            <person name="Pinto D."/>
            <person name="Vollmers J."/>
            <person name="Rivas-Marin E."/>
            <person name="Kohn T."/>
            <person name="Peeters S.H."/>
            <person name="Heuer A."/>
            <person name="Rast P."/>
            <person name="Oberbeckmann S."/>
            <person name="Bunk B."/>
            <person name="Jeske O."/>
            <person name="Meyerdierks A."/>
            <person name="Storesund J.E."/>
            <person name="Kallscheuer N."/>
            <person name="Luecker S."/>
            <person name="Lage O.M."/>
            <person name="Pohl T."/>
            <person name="Merkel B.J."/>
            <person name="Hornburger P."/>
            <person name="Mueller R.-W."/>
            <person name="Bruemmer F."/>
            <person name="Labrenz M."/>
            <person name="Spormann A.M."/>
            <person name="Op den Camp H."/>
            <person name="Overmann J."/>
            <person name="Amann R."/>
            <person name="Jetten M.S.M."/>
            <person name="Mascher T."/>
            <person name="Medema M.H."/>
            <person name="Devos D.P."/>
            <person name="Kaster A.-K."/>
            <person name="Ovreas L."/>
            <person name="Rohde M."/>
            <person name="Galperin M.Y."/>
            <person name="Jogler C."/>
        </authorList>
    </citation>
    <scope>NUCLEOTIDE SEQUENCE [LARGE SCALE GENOMIC DNA]</scope>
    <source>
        <strain evidence="3 4">Pan44</strain>
    </source>
</reference>
<dbReference type="InterPro" id="IPR002372">
    <property type="entry name" value="PQQ_rpt_dom"/>
</dbReference>
<dbReference type="SMART" id="SM00564">
    <property type="entry name" value="PQQ"/>
    <property type="match status" value="4"/>
</dbReference>
<sequence length="1510" mass="165300">MGLLTALAVWGPHPASGQVFVDDDLEARRQRREAHSPRIENALLQANAVQKSNPDLALDILQSIFDAPEDSYYETPTGCSVKDAAEAVLLADPETLLKAYERRFESAASGLLEKARRQEGLAARREVVRRYALTAAGRAAMMELAQAACDSGDAATMLRIASRLRRTPDAIQEFEPQLSLMEVWAHREMRNNDAVRARLDDLKQRFPEALVLDGRRVPWFNDDAGRERWLETLLPAMGPSDPPQGLPSWPMAHGDRRRNGVASQTPPFLDTAWKAPLADQFDDIRKYDDPWNDADIKLVNQAAADVEARFRKDGLNPLPVAAPLVTENLAIVAGFGTVKAFDLKTGDLQWSSEPVDQTLAALLAGTDSFLRTPRTQLMQQFVGQRAYRDHVDAALSTDGQRVYHVGHSGLVGLQPNAGALPVSNRGASPLLPRNYNHLQAYDLQGGRCLWSIGGPPRRLDAAFDGPQDEFSFDGAFFHSAPIPWDGQLLCVVEQSRQLRIVAIDPGTNPETAPPLWSQPLLNSDLDLVYSSERRFAGVNVALDGSTLVAALGNGTVIGFDVADRRWLWLTTYADPQPVDYRRMLQVNRIGRSVNDNVNLDVTLDVKEWSDTRTLFAGRNVLVTPADDSRLLCLDRESGKPLWTRPREQAMSLGGVHDEVILLVGKSDIRGLSLKNGETLWTTSIPPASGRGIRMGGRYVLPLSTAEVLTVDITSGAPCARSPLASGEPAGNLAAAGGTLVTQTGSGFRVFRSSGEITNDIKQRLAQNPGDPVALALRGEVKLHAGDITGGEQDLKAINDPPPRIKQVLAWTLVNGLERDFGLYYTPELKLDDLPADAGLRAQAWAAVSKGLQARNDLPGALLAALRGGEGINPLADRLLDRDDSLRVRENRLVRGRLDDLWASMSPEQRGESIDRVRERVRQLDSAAPEYFRLHEMLTDSILPDDLELDYLLRKTLHVALLEQRLLRLRQSEDARVAARANLELLRIATQEPRMRPSALIVGDLTGRLKDVLLDDGKTAGELAQSLLNQPDFLKRQENARTLSGELVATGLDDTSGIFDLPASLGEFGQRSPILQGWSFASDAMQAQLTVTDARGAIMMQERINHAMTGLTPRVSTSGRLALAETADGFRILNVVANETVISATLSSEPFEPFFGGNIAGRVPVNGRRGGSTRPVAPLRPEHLAYIKGAQLLVVDPLTGREHWARTVEPNLDISSDADYIATQDARGRIQVYRASDGRRVREATLPPGGMLYPDYRHDVQRLIRLQEKDAVQVGLFHPATETWTWQRKFPNETRFDVLDGRSLCALEPGGGFVILAEDGHEIVNTRLEAPADLQAMEIFQDGARIYVVAVRFGGVSILSSIPRGPQRPISARLIAVQREDGRTLWARDFDRMVLDPMQPGQWPFLLATAAGEQDEANEERTPSPTWAYLLDRATGKTLHAAELPPTGGSQRGWKIDPVSGAVNLKVGGVGLQVTPRSAPAPAEEVKKPVPNPEGNPAEPPPPPPEAKPGN</sequence>
<name>A0A517SBX7_9PLAN</name>
<dbReference type="Proteomes" id="UP000315700">
    <property type="component" value="Chromosome"/>
</dbReference>
<evidence type="ECO:0000256" key="1">
    <source>
        <dbReference type="SAM" id="MobiDB-lite"/>
    </source>
</evidence>
<dbReference type="InterPro" id="IPR015943">
    <property type="entry name" value="WD40/YVTN_repeat-like_dom_sf"/>
</dbReference>
<evidence type="ECO:0000313" key="3">
    <source>
        <dbReference type="EMBL" id="QDT53640.1"/>
    </source>
</evidence>
<feature type="compositionally biased region" description="Pro residues" evidence="1">
    <location>
        <begin position="1489"/>
        <end position="1510"/>
    </location>
</feature>
<dbReference type="PANTHER" id="PTHR34512">
    <property type="entry name" value="CELL SURFACE PROTEIN"/>
    <property type="match status" value="1"/>
</dbReference>
<dbReference type="KEGG" id="ccos:Pan44_16630"/>
<feature type="domain" description="Pyrrolo-quinoline quinone repeat" evidence="2">
    <location>
        <begin position="608"/>
        <end position="754"/>
    </location>
</feature>
<feature type="region of interest" description="Disordered" evidence="1">
    <location>
        <begin position="1472"/>
        <end position="1510"/>
    </location>
</feature>
<accession>A0A517SBX7</accession>
<dbReference type="Pfam" id="PF13360">
    <property type="entry name" value="PQQ_2"/>
    <property type="match status" value="1"/>
</dbReference>
<dbReference type="InParanoid" id="A0A517SBX7"/>
<keyword evidence="4" id="KW-1185">Reference proteome</keyword>
<dbReference type="InterPro" id="IPR018391">
    <property type="entry name" value="PQQ_b-propeller_rpt"/>
</dbReference>
<evidence type="ECO:0000313" key="4">
    <source>
        <dbReference type="Proteomes" id="UP000315700"/>
    </source>
</evidence>
<dbReference type="Gene3D" id="2.130.10.10">
    <property type="entry name" value="YVTN repeat-like/Quinoprotein amine dehydrogenase"/>
    <property type="match status" value="2"/>
</dbReference>
<evidence type="ECO:0000259" key="2">
    <source>
        <dbReference type="Pfam" id="PF13360"/>
    </source>
</evidence>
<dbReference type="SUPFAM" id="SSF50998">
    <property type="entry name" value="Quinoprotein alcohol dehydrogenase-like"/>
    <property type="match status" value="2"/>
</dbReference>
<gene>
    <name evidence="3" type="primary">bamB_6</name>
    <name evidence="3" type="ORF">Pan44_16630</name>
</gene>
<dbReference type="EMBL" id="CP036271">
    <property type="protein sequence ID" value="QDT53640.1"/>
    <property type="molecule type" value="Genomic_DNA"/>
</dbReference>